<keyword evidence="1" id="KW-1185">Reference proteome</keyword>
<dbReference type="AlphaFoldDB" id="A0A915AQE3"/>
<accession>A0A915AQE3</accession>
<sequence length="168" mass="18661">ICAEASNGCVRIIPLAHNIGDSAVKMGPKPKRRVMTRAQCSVEIEGRGNSTKKGGRKKVTMDARTQMRRMAAAEPRVPIGKKFVHKRSSESSSSAHRSSSPIEQWICSIAELGVRGIRKEFVHAVKGFVPAGAQSAWEDDKNFEKNRYEDIRLLDKTRVIIKKSPDSM</sequence>
<proteinExistence type="predicted"/>
<dbReference type="InterPro" id="IPR029021">
    <property type="entry name" value="Prot-tyrosine_phosphatase-like"/>
</dbReference>
<organism evidence="1 2">
    <name type="scientific">Parascaris univalens</name>
    <name type="common">Nematode worm</name>
    <dbReference type="NCBI Taxonomy" id="6257"/>
    <lineage>
        <taxon>Eukaryota</taxon>
        <taxon>Metazoa</taxon>
        <taxon>Ecdysozoa</taxon>
        <taxon>Nematoda</taxon>
        <taxon>Chromadorea</taxon>
        <taxon>Rhabditida</taxon>
        <taxon>Spirurina</taxon>
        <taxon>Ascaridomorpha</taxon>
        <taxon>Ascaridoidea</taxon>
        <taxon>Ascarididae</taxon>
        <taxon>Parascaris</taxon>
    </lineage>
</organism>
<protein>
    <submittedName>
        <fullName evidence="2">Protein-tyrosine phosphatase</fullName>
    </submittedName>
</protein>
<dbReference type="Proteomes" id="UP000887569">
    <property type="component" value="Unplaced"/>
</dbReference>
<dbReference type="WBParaSite" id="PgR011_g186_t03">
    <property type="protein sequence ID" value="PgR011_g186_t03"/>
    <property type="gene ID" value="PgR011_g186"/>
</dbReference>
<reference evidence="2" key="1">
    <citation type="submission" date="2022-11" db="UniProtKB">
        <authorList>
            <consortium name="WormBaseParasite"/>
        </authorList>
    </citation>
    <scope>IDENTIFICATION</scope>
</reference>
<evidence type="ECO:0000313" key="2">
    <source>
        <dbReference type="WBParaSite" id="PgR011_g186_t03"/>
    </source>
</evidence>
<name>A0A915AQE3_PARUN</name>
<dbReference type="SUPFAM" id="SSF52799">
    <property type="entry name" value="(Phosphotyrosine protein) phosphatases II"/>
    <property type="match status" value="1"/>
</dbReference>
<evidence type="ECO:0000313" key="1">
    <source>
        <dbReference type="Proteomes" id="UP000887569"/>
    </source>
</evidence>